<name>A0A1M7YMX6_9BACT</name>
<proteinExistence type="predicted"/>
<accession>A0A1M7YMX6</accession>
<evidence type="ECO:0000313" key="1">
    <source>
        <dbReference type="EMBL" id="SHO53922.1"/>
    </source>
</evidence>
<gene>
    <name evidence="1" type="ORF">SAMN02745220_05365</name>
</gene>
<organism evidence="1 2">
    <name type="scientific">Desulfopila aestuarii DSM 18488</name>
    <dbReference type="NCBI Taxonomy" id="1121416"/>
    <lineage>
        <taxon>Bacteria</taxon>
        <taxon>Pseudomonadati</taxon>
        <taxon>Thermodesulfobacteriota</taxon>
        <taxon>Desulfobulbia</taxon>
        <taxon>Desulfobulbales</taxon>
        <taxon>Desulfocapsaceae</taxon>
        <taxon>Desulfopila</taxon>
    </lineage>
</organism>
<dbReference type="EMBL" id="FRFE01000094">
    <property type="protein sequence ID" value="SHO53922.1"/>
    <property type="molecule type" value="Genomic_DNA"/>
</dbReference>
<keyword evidence="2" id="KW-1185">Reference proteome</keyword>
<evidence type="ECO:0000313" key="2">
    <source>
        <dbReference type="Proteomes" id="UP000184603"/>
    </source>
</evidence>
<dbReference type="Proteomes" id="UP000184603">
    <property type="component" value="Unassembled WGS sequence"/>
</dbReference>
<dbReference type="AlphaFoldDB" id="A0A1M7YMX6"/>
<reference evidence="1 2" key="1">
    <citation type="submission" date="2016-12" db="EMBL/GenBank/DDBJ databases">
        <authorList>
            <person name="Song W.-J."/>
            <person name="Kurnit D.M."/>
        </authorList>
    </citation>
    <scope>NUCLEOTIDE SEQUENCE [LARGE SCALE GENOMIC DNA]</scope>
    <source>
        <strain evidence="1 2">DSM 18488</strain>
    </source>
</reference>
<protein>
    <submittedName>
        <fullName evidence="1">Uncharacterized protein</fullName>
    </submittedName>
</protein>
<dbReference type="STRING" id="1121416.SAMN02745220_05365"/>
<sequence>MQNFLVCLWERMRLKNGLKYKIDLSLKFNYTTIILEIEAEHVC</sequence>